<feature type="compositionally biased region" description="Polar residues" evidence="1">
    <location>
        <begin position="67"/>
        <end position="77"/>
    </location>
</feature>
<feature type="compositionally biased region" description="Basic and acidic residues" evidence="1">
    <location>
        <begin position="78"/>
        <end position="87"/>
    </location>
</feature>
<comment type="caution">
    <text evidence="2">The sequence shown here is derived from an EMBL/GenBank/DDBJ whole genome shotgun (WGS) entry which is preliminary data.</text>
</comment>
<evidence type="ECO:0000256" key="1">
    <source>
        <dbReference type="SAM" id="MobiDB-lite"/>
    </source>
</evidence>
<dbReference type="EMBL" id="ASPP01024359">
    <property type="protein sequence ID" value="ETO09100.1"/>
    <property type="molecule type" value="Genomic_DNA"/>
</dbReference>
<feature type="region of interest" description="Disordered" evidence="1">
    <location>
        <begin position="1"/>
        <end position="87"/>
    </location>
</feature>
<dbReference type="Proteomes" id="UP000023152">
    <property type="component" value="Unassembled WGS sequence"/>
</dbReference>
<feature type="compositionally biased region" description="Polar residues" evidence="1">
    <location>
        <begin position="1"/>
        <end position="18"/>
    </location>
</feature>
<name>X6M7U2_RETFI</name>
<accession>X6M7U2</accession>
<proteinExistence type="predicted"/>
<organism evidence="2 3">
    <name type="scientific">Reticulomyxa filosa</name>
    <dbReference type="NCBI Taxonomy" id="46433"/>
    <lineage>
        <taxon>Eukaryota</taxon>
        <taxon>Sar</taxon>
        <taxon>Rhizaria</taxon>
        <taxon>Retaria</taxon>
        <taxon>Foraminifera</taxon>
        <taxon>Monothalamids</taxon>
        <taxon>Reticulomyxidae</taxon>
        <taxon>Reticulomyxa</taxon>
    </lineage>
</organism>
<protein>
    <submittedName>
        <fullName evidence="2">Uncharacterized protein</fullName>
    </submittedName>
</protein>
<gene>
    <name evidence="2" type="ORF">RFI_28286</name>
</gene>
<evidence type="ECO:0000313" key="3">
    <source>
        <dbReference type="Proteomes" id="UP000023152"/>
    </source>
</evidence>
<keyword evidence="3" id="KW-1185">Reference proteome</keyword>
<reference evidence="2 3" key="1">
    <citation type="journal article" date="2013" name="Curr. Biol.">
        <title>The Genome of the Foraminiferan Reticulomyxa filosa.</title>
        <authorList>
            <person name="Glockner G."/>
            <person name="Hulsmann N."/>
            <person name="Schleicher M."/>
            <person name="Noegel A.A."/>
            <person name="Eichinger L."/>
            <person name="Gallinger C."/>
            <person name="Pawlowski J."/>
            <person name="Sierra R."/>
            <person name="Euteneuer U."/>
            <person name="Pillet L."/>
            <person name="Moustafa A."/>
            <person name="Platzer M."/>
            <person name="Groth M."/>
            <person name="Szafranski K."/>
            <person name="Schliwa M."/>
        </authorList>
    </citation>
    <scope>NUCLEOTIDE SEQUENCE [LARGE SCALE GENOMIC DNA]</scope>
</reference>
<feature type="compositionally biased region" description="Basic and acidic residues" evidence="1">
    <location>
        <begin position="19"/>
        <end position="33"/>
    </location>
</feature>
<evidence type="ECO:0000313" key="2">
    <source>
        <dbReference type="EMBL" id="ETO09100.1"/>
    </source>
</evidence>
<sequence length="127" mass="14275">MGCCTSNSNAMDLANSSLRPEKMPKTKENDQVKSDLSTKVNKKPEGVPATDSQATQPNKELAKENAAATQTTSNDTLNGEKRPRTRTEWEIIHQVQQQSAEKDKTQNQNVKIIFFIKKKVEGEEEKR</sequence>
<dbReference type="AlphaFoldDB" id="X6M7U2"/>